<dbReference type="Pfam" id="PF25583">
    <property type="entry name" value="WCX"/>
    <property type="match status" value="1"/>
</dbReference>
<dbReference type="InterPro" id="IPR051534">
    <property type="entry name" value="CBASS_pafABC_assoc_protein"/>
</dbReference>
<reference evidence="4 5" key="1">
    <citation type="journal article" date="2007" name="Proc. Natl. Acad. Sci. U.S.A.">
        <title>The genome of Syntrophus aciditrophicus: life at the thermodynamic limit of microbial growth.</title>
        <authorList>
            <person name="McInerney M.J."/>
            <person name="Rohlin L."/>
            <person name="Mouttaki H."/>
            <person name="Kim U."/>
            <person name="Krupp R.S."/>
            <person name="Rios-Hernandez L."/>
            <person name="Sieber J."/>
            <person name="Struchtemeyer C.G."/>
            <person name="Bhattacharyya A."/>
            <person name="Campbell J.W."/>
            <person name="Gunsalus R.P."/>
        </authorList>
    </citation>
    <scope>NUCLEOTIDE SEQUENCE [LARGE SCALE GENOMIC DNA]</scope>
    <source>
        <strain evidence="4 5">SB</strain>
    </source>
</reference>
<evidence type="ECO:0000313" key="5">
    <source>
        <dbReference type="Proteomes" id="UP000001933"/>
    </source>
</evidence>
<organism evidence="4 5">
    <name type="scientific">Syntrophus aciditrophicus (strain SB)</name>
    <dbReference type="NCBI Taxonomy" id="56780"/>
    <lineage>
        <taxon>Bacteria</taxon>
        <taxon>Pseudomonadati</taxon>
        <taxon>Thermodesulfobacteriota</taxon>
        <taxon>Syntrophia</taxon>
        <taxon>Syntrophales</taxon>
        <taxon>Syntrophaceae</taxon>
        <taxon>Syntrophus</taxon>
    </lineage>
</organism>
<sequence>MTEKADGKARIVRLGQILRIFMEKEKVSSTWLSRQFQTTPRTIQRDLLLLKKSGFPLHEIRKGIYQLHKDLVRNLEVFDDTELALVVALKNIVGQLGRPFQTAAGNILDHLYDCVKSMPVFVKIDDAVPLDSALLNRILQAILKKRTVSFQYAAPHGSHAVNLEPYRVVYFSGFWYLIGNEPSTGILKRYALDKIENFKSSRQCFTAIPSDLDDVLRQSANIWFTEDANIEITVHIDARVSDYFKRRKMYPTQEIKEERPDGSLVVTFRVGNYEAIRDILKSWIPHFVILEPEDFRVSMLNDIKGWVEKQEQQSCLDNISF</sequence>
<dbReference type="InterPro" id="IPR026881">
    <property type="entry name" value="WYL_dom"/>
</dbReference>
<evidence type="ECO:0000259" key="3">
    <source>
        <dbReference type="Pfam" id="PF25583"/>
    </source>
</evidence>
<dbReference type="InterPro" id="IPR036388">
    <property type="entry name" value="WH-like_DNA-bd_sf"/>
</dbReference>
<dbReference type="InParanoid" id="Q2LRT3"/>
<dbReference type="SMR" id="Q2LRT3"/>
<dbReference type="Pfam" id="PF13280">
    <property type="entry name" value="WYL"/>
    <property type="match status" value="1"/>
</dbReference>
<dbReference type="AlphaFoldDB" id="Q2LRT3"/>
<dbReference type="PIRSF" id="PIRSF016838">
    <property type="entry name" value="PafC"/>
    <property type="match status" value="1"/>
</dbReference>
<dbReference type="InterPro" id="IPR036390">
    <property type="entry name" value="WH_DNA-bd_sf"/>
</dbReference>
<dbReference type="PANTHER" id="PTHR34580:SF1">
    <property type="entry name" value="PROTEIN PAFC"/>
    <property type="match status" value="1"/>
</dbReference>
<dbReference type="InterPro" id="IPR057727">
    <property type="entry name" value="WCX_dom"/>
</dbReference>
<evidence type="ECO:0000259" key="2">
    <source>
        <dbReference type="Pfam" id="PF13280"/>
    </source>
</evidence>
<dbReference type="Gene3D" id="1.10.10.10">
    <property type="entry name" value="Winged helix-like DNA-binding domain superfamily/Winged helix DNA-binding domain"/>
    <property type="match status" value="1"/>
</dbReference>
<dbReference type="Pfam" id="PF08279">
    <property type="entry name" value="HTH_11"/>
    <property type="match status" value="1"/>
</dbReference>
<dbReference type="Proteomes" id="UP000001933">
    <property type="component" value="Chromosome"/>
</dbReference>
<evidence type="ECO:0000259" key="1">
    <source>
        <dbReference type="Pfam" id="PF08279"/>
    </source>
</evidence>
<evidence type="ECO:0000313" key="4">
    <source>
        <dbReference type="EMBL" id="ABC76790.1"/>
    </source>
</evidence>
<dbReference type="RefSeq" id="WP_011416823.1">
    <property type="nucleotide sequence ID" value="NC_007759.1"/>
</dbReference>
<dbReference type="InterPro" id="IPR013196">
    <property type="entry name" value="HTH_11"/>
</dbReference>
<dbReference type="eggNOG" id="COG2378">
    <property type="taxonomic scope" value="Bacteria"/>
</dbReference>
<dbReference type="HOGENOM" id="CLU_041141_10_0_7"/>
<protein>
    <submittedName>
        <fullName evidence="4">Transcriptional regulator</fullName>
    </submittedName>
</protein>
<dbReference type="STRING" id="56780.SYN_02743"/>
<dbReference type="EMBL" id="CP000252">
    <property type="protein sequence ID" value="ABC76790.1"/>
    <property type="molecule type" value="Genomic_DNA"/>
</dbReference>
<feature type="domain" description="WYL" evidence="2">
    <location>
        <begin position="134"/>
        <end position="198"/>
    </location>
</feature>
<dbReference type="SUPFAM" id="SSF46785">
    <property type="entry name" value="Winged helix' DNA-binding domain"/>
    <property type="match status" value="1"/>
</dbReference>
<name>Q2LRT3_SYNAS</name>
<dbReference type="PANTHER" id="PTHR34580">
    <property type="match status" value="1"/>
</dbReference>
<dbReference type="PROSITE" id="PS52050">
    <property type="entry name" value="WYL"/>
    <property type="match status" value="1"/>
</dbReference>
<dbReference type="KEGG" id="sat:SYN_02743"/>
<feature type="domain" description="Helix-turn-helix type 11" evidence="1">
    <location>
        <begin position="13"/>
        <end position="63"/>
    </location>
</feature>
<keyword evidence="5" id="KW-1185">Reference proteome</keyword>
<dbReference type="DNASU" id="3883467"/>
<feature type="domain" description="WCX" evidence="3">
    <location>
        <begin position="229"/>
        <end position="305"/>
    </location>
</feature>
<accession>Q2LRT3</accession>
<gene>
    <name evidence="4" type="ORF">SYN_02743</name>
</gene>
<dbReference type="InterPro" id="IPR028349">
    <property type="entry name" value="PafC-like"/>
</dbReference>
<dbReference type="OrthoDB" id="9787242at2"/>
<proteinExistence type="predicted"/>